<dbReference type="InterPro" id="IPR050817">
    <property type="entry name" value="DjlA_DnaK_co-chaperone"/>
</dbReference>
<feature type="region of interest" description="Disordered" evidence="1">
    <location>
        <begin position="359"/>
        <end position="504"/>
    </location>
</feature>
<proteinExistence type="predicted"/>
<dbReference type="Gene3D" id="1.10.287.110">
    <property type="entry name" value="DnaJ domain"/>
    <property type="match status" value="1"/>
</dbReference>
<dbReference type="CDD" id="cd00303">
    <property type="entry name" value="retropepsin_like"/>
    <property type="match status" value="2"/>
</dbReference>
<dbReference type="EMBL" id="JAADYS010002661">
    <property type="protein sequence ID" value="KAF4456560.1"/>
    <property type="molecule type" value="Genomic_DNA"/>
</dbReference>
<accession>A0A8H4KUV1</accession>
<dbReference type="PROSITE" id="PS00636">
    <property type="entry name" value="DNAJ_1"/>
    <property type="match status" value="1"/>
</dbReference>
<dbReference type="InterPro" id="IPR001623">
    <property type="entry name" value="DnaJ_domain"/>
</dbReference>
<feature type="compositionally biased region" description="Polar residues" evidence="1">
    <location>
        <begin position="484"/>
        <end position="504"/>
    </location>
</feature>
<organism evidence="3 4">
    <name type="scientific">Fusarium albosuccineum</name>
    <dbReference type="NCBI Taxonomy" id="1237068"/>
    <lineage>
        <taxon>Eukaryota</taxon>
        <taxon>Fungi</taxon>
        <taxon>Dikarya</taxon>
        <taxon>Ascomycota</taxon>
        <taxon>Pezizomycotina</taxon>
        <taxon>Sordariomycetes</taxon>
        <taxon>Hypocreomycetidae</taxon>
        <taxon>Hypocreales</taxon>
        <taxon>Nectriaceae</taxon>
        <taxon>Fusarium</taxon>
        <taxon>Fusarium decemcellulare species complex</taxon>
    </lineage>
</organism>
<dbReference type="AlphaFoldDB" id="A0A8H4KUV1"/>
<reference evidence="3 4" key="1">
    <citation type="submission" date="2020-01" db="EMBL/GenBank/DDBJ databases">
        <title>Identification and distribution of gene clusters putatively required for synthesis of sphingolipid metabolism inhibitors in phylogenetically diverse species of the filamentous fungus Fusarium.</title>
        <authorList>
            <person name="Kim H.-S."/>
            <person name="Busman M."/>
            <person name="Brown D.W."/>
            <person name="Divon H."/>
            <person name="Uhlig S."/>
            <person name="Proctor R.H."/>
        </authorList>
    </citation>
    <scope>NUCLEOTIDE SEQUENCE [LARGE SCALE GENOMIC DNA]</scope>
    <source>
        <strain evidence="3 4">NRRL 20459</strain>
    </source>
</reference>
<dbReference type="SMART" id="SM00271">
    <property type="entry name" value="DnaJ"/>
    <property type="match status" value="1"/>
</dbReference>
<dbReference type="SUPFAM" id="SSF46565">
    <property type="entry name" value="Chaperone J-domain"/>
    <property type="match status" value="1"/>
</dbReference>
<keyword evidence="4" id="KW-1185">Reference proteome</keyword>
<name>A0A8H4KUV1_9HYPO</name>
<feature type="compositionally biased region" description="Basic residues" evidence="1">
    <location>
        <begin position="382"/>
        <end position="392"/>
    </location>
</feature>
<dbReference type="Gene3D" id="2.40.70.10">
    <property type="entry name" value="Acid Proteases"/>
    <property type="match status" value="2"/>
</dbReference>
<protein>
    <recommendedName>
        <fullName evidence="2">J domain-containing protein</fullName>
    </recommendedName>
</protein>
<dbReference type="InterPro" id="IPR021109">
    <property type="entry name" value="Peptidase_aspartic_dom_sf"/>
</dbReference>
<dbReference type="OrthoDB" id="6079484at2759"/>
<dbReference type="Pfam" id="PF00226">
    <property type="entry name" value="DnaJ"/>
    <property type="match status" value="1"/>
</dbReference>
<evidence type="ECO:0000313" key="4">
    <source>
        <dbReference type="Proteomes" id="UP000554235"/>
    </source>
</evidence>
<dbReference type="PRINTS" id="PR00625">
    <property type="entry name" value="JDOMAIN"/>
</dbReference>
<comment type="caution">
    <text evidence="3">The sequence shown here is derived from an EMBL/GenBank/DDBJ whole genome shotgun (WGS) entry which is preliminary data.</text>
</comment>
<dbReference type="SUPFAM" id="SSF50630">
    <property type="entry name" value="Acid proteases"/>
    <property type="match status" value="1"/>
</dbReference>
<gene>
    <name evidence="3" type="ORF">FALBO_15382</name>
</gene>
<dbReference type="PANTHER" id="PTHR24074">
    <property type="entry name" value="CO-CHAPERONE PROTEIN DJLA"/>
    <property type="match status" value="1"/>
</dbReference>
<evidence type="ECO:0000259" key="2">
    <source>
        <dbReference type="PROSITE" id="PS50076"/>
    </source>
</evidence>
<sequence length="523" mass="59143">MAYWQDPYKTLGVPREATTQEIRLAHRELISQHHPDKYRGVDRKFAGGDKFSMVQEAYNLLRDPEQRKIYDLVRPLETEKGPPTRGYVNGLEVNAMPDTGASCNIVSFSFARRLGFQKPTLHDERKPLQMANGNLLHTIGSYVADWQFSIESPCWRIVFHVLDDFIYDVVLGNELLRTTQTMSLHQQRLSRIPPAPRALSVLFVNNLGPVNQRILGTIDDKSVEALPDSGSEPNLVSFEYATRQGWRHDIDRTDIRLLQFADGTVERTLGSLTVIWKFRTPTANQDLSSVEGVTVMFHILHGCVYDAMLGQDILMETDAFVEHQESFVDIDELPGPSSLNLVMWLSSKDEIVPNWRQKSMRQYPSNTPRASSKLQDPTTRSKMSHGLKRRGAIHYPDHPNRLRNELERRAVEERRARRKLNGPKRKADDSEGVESSSADANDPSTTVNPGTNSDTSIGRNVGFVNDSGVYGARAAEERRKHSPRTPNESPTSNTTLQSKLKSTGKSIRTQLKKLVGKIVCNNW</sequence>
<dbReference type="Proteomes" id="UP000554235">
    <property type="component" value="Unassembled WGS sequence"/>
</dbReference>
<feature type="compositionally biased region" description="Polar residues" evidence="1">
    <location>
        <begin position="359"/>
        <end position="381"/>
    </location>
</feature>
<evidence type="ECO:0000313" key="3">
    <source>
        <dbReference type="EMBL" id="KAF4456560.1"/>
    </source>
</evidence>
<feature type="compositionally biased region" description="Basic and acidic residues" evidence="1">
    <location>
        <begin position="395"/>
        <end position="415"/>
    </location>
</feature>
<feature type="compositionally biased region" description="Polar residues" evidence="1">
    <location>
        <begin position="433"/>
        <end position="458"/>
    </location>
</feature>
<dbReference type="CDD" id="cd06257">
    <property type="entry name" value="DnaJ"/>
    <property type="match status" value="1"/>
</dbReference>
<feature type="domain" description="J" evidence="2">
    <location>
        <begin position="6"/>
        <end position="74"/>
    </location>
</feature>
<dbReference type="InterPro" id="IPR036869">
    <property type="entry name" value="J_dom_sf"/>
</dbReference>
<dbReference type="PROSITE" id="PS50076">
    <property type="entry name" value="DNAJ_2"/>
    <property type="match status" value="1"/>
</dbReference>
<evidence type="ECO:0000256" key="1">
    <source>
        <dbReference type="SAM" id="MobiDB-lite"/>
    </source>
</evidence>
<dbReference type="Pfam" id="PF13650">
    <property type="entry name" value="Asp_protease_2"/>
    <property type="match status" value="1"/>
</dbReference>
<dbReference type="InterPro" id="IPR018253">
    <property type="entry name" value="DnaJ_domain_CS"/>
</dbReference>